<name>A0A1G8UP78_9ACTN</name>
<dbReference type="STRING" id="417292.SAMN05421806_101974"/>
<dbReference type="Proteomes" id="UP000199155">
    <property type="component" value="Unassembled WGS sequence"/>
</dbReference>
<evidence type="ECO:0000313" key="2">
    <source>
        <dbReference type="Proteomes" id="UP000199155"/>
    </source>
</evidence>
<evidence type="ECO:0000313" key="1">
    <source>
        <dbReference type="EMBL" id="SDJ55529.1"/>
    </source>
</evidence>
<evidence type="ECO:0008006" key="3">
    <source>
        <dbReference type="Google" id="ProtNLM"/>
    </source>
</evidence>
<keyword evidence="2" id="KW-1185">Reference proteome</keyword>
<accession>A0A1G8UP78</accession>
<dbReference type="EMBL" id="FNFF01000001">
    <property type="protein sequence ID" value="SDJ55529.1"/>
    <property type="molecule type" value="Genomic_DNA"/>
</dbReference>
<reference evidence="1 2" key="1">
    <citation type="submission" date="2016-10" db="EMBL/GenBank/DDBJ databases">
        <authorList>
            <person name="de Groot N.N."/>
        </authorList>
    </citation>
    <scope>NUCLEOTIDE SEQUENCE [LARGE SCALE GENOMIC DNA]</scope>
    <source>
        <strain evidence="1 2">CGMCC 4.5727</strain>
    </source>
</reference>
<sequence>MTFLSSGSPVPHGCTCGTVFPHTPALARLTPAFPLQEVDAMRSLPLLLAARLLPVAVLAAAGWAWTSGPYAPDDIKPAAAPRPQPTAEAVAYDKPPEPCGAIDSAAVKKLVPGAKPAGKEIELTDPDRRRTCSWSALKDYDYRWLDVSYEVFATQKAAAAAYKKRELKDPRPLDGLGESATLGVELTTKDKQQTREAVVVARSGNALVTVTYNGCDFESRKAPGASAMQEGAEAAARAAMEQLTAQA</sequence>
<organism evidence="1 2">
    <name type="scientific">Streptomyces indicus</name>
    <dbReference type="NCBI Taxonomy" id="417292"/>
    <lineage>
        <taxon>Bacteria</taxon>
        <taxon>Bacillati</taxon>
        <taxon>Actinomycetota</taxon>
        <taxon>Actinomycetes</taxon>
        <taxon>Kitasatosporales</taxon>
        <taxon>Streptomycetaceae</taxon>
        <taxon>Streptomyces</taxon>
    </lineage>
</organism>
<proteinExistence type="predicted"/>
<dbReference type="AlphaFoldDB" id="A0A1G8UP78"/>
<protein>
    <recommendedName>
        <fullName evidence="3">DUF3558 domain-containing protein</fullName>
    </recommendedName>
</protein>
<gene>
    <name evidence="1" type="ORF">SAMN05421806_101974</name>
</gene>